<organism evidence="1 2">
    <name type="scientific">Malikia granosa</name>
    <dbReference type="NCBI Taxonomy" id="263067"/>
    <lineage>
        <taxon>Bacteria</taxon>
        <taxon>Pseudomonadati</taxon>
        <taxon>Pseudomonadota</taxon>
        <taxon>Betaproteobacteria</taxon>
        <taxon>Burkholderiales</taxon>
        <taxon>Comamonadaceae</taxon>
        <taxon>Malikia</taxon>
    </lineage>
</organism>
<dbReference type="SUPFAM" id="SSF116842">
    <property type="entry name" value="XseB-like"/>
    <property type="match status" value="1"/>
</dbReference>
<keyword evidence="2" id="KW-1185">Reference proteome</keyword>
<dbReference type="Gene3D" id="1.10.287.1040">
    <property type="entry name" value="Exonuclease VII, small subunit"/>
    <property type="match status" value="1"/>
</dbReference>
<reference evidence="1 2" key="1">
    <citation type="submission" date="2018-03" db="EMBL/GenBank/DDBJ databases">
        <title>Comparative genomics illustrates the genes involved in a hyperalkaliphilic mechanisms of Serpentinomonas isolated from highly-alkaline calcium-rich serpentinized springs.</title>
        <authorList>
            <person name="Suzuki S."/>
            <person name="Ishii S."/>
            <person name="Walworth N."/>
            <person name="Bird L."/>
            <person name="Kuenen J.G."/>
            <person name="Nealson K.H."/>
        </authorList>
    </citation>
    <scope>NUCLEOTIDE SEQUENCE [LARGE SCALE GENOMIC DNA]</scope>
    <source>
        <strain evidence="1 2">P1</strain>
    </source>
</reference>
<dbReference type="GO" id="GO:0008855">
    <property type="term" value="F:exodeoxyribonuclease VII activity"/>
    <property type="evidence" value="ECO:0007669"/>
    <property type="project" value="InterPro"/>
</dbReference>
<dbReference type="RefSeq" id="WP_105748776.1">
    <property type="nucleotide sequence ID" value="NZ_PVLQ01000040.1"/>
</dbReference>
<gene>
    <name evidence="1" type="ORF">C6P64_11830</name>
</gene>
<dbReference type="GO" id="GO:0006308">
    <property type="term" value="P:DNA catabolic process"/>
    <property type="evidence" value="ECO:0007669"/>
    <property type="project" value="InterPro"/>
</dbReference>
<dbReference type="GO" id="GO:0009318">
    <property type="term" value="C:exodeoxyribonuclease VII complex"/>
    <property type="evidence" value="ECO:0007669"/>
    <property type="project" value="InterPro"/>
</dbReference>
<dbReference type="AlphaFoldDB" id="A0A2S9K3C5"/>
<dbReference type="OrthoDB" id="9132715at2"/>
<evidence type="ECO:0000313" key="1">
    <source>
        <dbReference type="EMBL" id="PRD64953.1"/>
    </source>
</evidence>
<accession>A0A2S9K3C5</accession>
<protein>
    <submittedName>
        <fullName evidence="1">Uncharacterized protein</fullName>
    </submittedName>
</protein>
<dbReference type="EMBL" id="PVLQ01000040">
    <property type="protein sequence ID" value="PRD64953.1"/>
    <property type="molecule type" value="Genomic_DNA"/>
</dbReference>
<name>A0A2S9K3C5_9BURK</name>
<sequence>MKAKTFRDAYGVLQRHAQTLREQDEPNIDDLLAIVTESVAAYQVCQSRIAAVEQALEKALGEAAEISSNPATESQP</sequence>
<dbReference type="NCBIfam" id="NF045605">
    <property type="entry name" value="xseB_Acin_var"/>
    <property type="match status" value="1"/>
</dbReference>
<proteinExistence type="predicted"/>
<dbReference type="InterPro" id="IPR037004">
    <property type="entry name" value="Exonuc_VII_ssu_sf"/>
</dbReference>
<comment type="caution">
    <text evidence="1">The sequence shown here is derived from an EMBL/GenBank/DDBJ whole genome shotgun (WGS) entry which is preliminary data.</text>
</comment>
<dbReference type="Proteomes" id="UP000238589">
    <property type="component" value="Unassembled WGS sequence"/>
</dbReference>
<evidence type="ECO:0000313" key="2">
    <source>
        <dbReference type="Proteomes" id="UP000238589"/>
    </source>
</evidence>